<dbReference type="KEGG" id="dps:DP2528"/>
<dbReference type="AlphaFoldDB" id="Q6AK69"/>
<dbReference type="Proteomes" id="UP000000602">
    <property type="component" value="Chromosome"/>
</dbReference>
<dbReference type="InterPro" id="IPR005358">
    <property type="entry name" value="Puta_zinc/iron-chelating_dom"/>
</dbReference>
<accession>Q6AK69</accession>
<dbReference type="HOGENOM" id="CLU_140901_0_0_7"/>
<dbReference type="OrthoDB" id="5431883at2"/>
<evidence type="ECO:0000313" key="2">
    <source>
        <dbReference type="Proteomes" id="UP000000602"/>
    </source>
</evidence>
<sequence>MKKMDRLLALWQSLRKFSYRGLLLQGKLRLSETELFVAGDCGRCGACCRSLSLEGPDGWLRSATTFAGLVRSNPEYERFILTGRDGQGYLLFTCCHLSEDGLCGDYSNRPAVCRGFPHKDLLLCGGELPTGCHYQFVEKRSFSQVLDKKIKKQAGGEFSSRL</sequence>
<dbReference type="EMBL" id="CR522870">
    <property type="protein sequence ID" value="CAG37257.1"/>
    <property type="molecule type" value="Genomic_DNA"/>
</dbReference>
<evidence type="ECO:0008006" key="3">
    <source>
        <dbReference type="Google" id="ProtNLM"/>
    </source>
</evidence>
<organism evidence="1 2">
    <name type="scientific">Desulfotalea psychrophila (strain LSv54 / DSM 12343)</name>
    <dbReference type="NCBI Taxonomy" id="177439"/>
    <lineage>
        <taxon>Bacteria</taxon>
        <taxon>Pseudomonadati</taxon>
        <taxon>Thermodesulfobacteriota</taxon>
        <taxon>Desulfobulbia</taxon>
        <taxon>Desulfobulbales</taxon>
        <taxon>Desulfocapsaceae</taxon>
        <taxon>Desulfotalea</taxon>
    </lineage>
</organism>
<dbReference type="STRING" id="177439.DP2528"/>
<proteinExistence type="predicted"/>
<dbReference type="Pfam" id="PF03692">
    <property type="entry name" value="CxxCxxCC"/>
    <property type="match status" value="1"/>
</dbReference>
<dbReference type="eggNOG" id="COG0727">
    <property type="taxonomic scope" value="Bacteria"/>
</dbReference>
<keyword evidence="2" id="KW-1185">Reference proteome</keyword>
<dbReference type="RefSeq" id="WP_011189769.1">
    <property type="nucleotide sequence ID" value="NC_006138.1"/>
</dbReference>
<protein>
    <recommendedName>
        <fullName evidence="3">YkgJ family cysteine cluster protein</fullName>
    </recommendedName>
</protein>
<reference evidence="2" key="1">
    <citation type="journal article" date="2004" name="Environ. Microbiol.">
        <title>The genome of Desulfotalea psychrophila, a sulfate-reducing bacterium from permanently cold Arctic sediments.</title>
        <authorList>
            <person name="Rabus R."/>
            <person name="Ruepp A."/>
            <person name="Frickey T."/>
            <person name="Rattei T."/>
            <person name="Fartmann B."/>
            <person name="Stark M."/>
            <person name="Bauer M."/>
            <person name="Zibat A."/>
            <person name="Lombardot T."/>
            <person name="Becker I."/>
            <person name="Amann J."/>
            <person name="Gellner K."/>
            <person name="Teeling H."/>
            <person name="Leuschner W.D."/>
            <person name="Gloeckner F.-O."/>
            <person name="Lupas A.N."/>
            <person name="Amann R."/>
            <person name="Klenk H.-P."/>
        </authorList>
    </citation>
    <scope>NUCLEOTIDE SEQUENCE [LARGE SCALE GENOMIC DNA]</scope>
    <source>
        <strain evidence="2">DSM 12343 / LSv54</strain>
    </source>
</reference>
<gene>
    <name evidence="1" type="ordered locus">DP2528</name>
</gene>
<evidence type="ECO:0000313" key="1">
    <source>
        <dbReference type="EMBL" id="CAG37257.1"/>
    </source>
</evidence>
<name>Q6AK69_DESPS</name>